<gene>
    <name evidence="7" type="ORF">C0V70_18650</name>
</gene>
<comment type="similarity">
    <text evidence="6">Belongs to the Mrp/NBP35 ATP-binding proteins family.</text>
</comment>
<comment type="function">
    <text evidence="6">Binds and transfers iron-sulfur (Fe-S) clusters to target apoproteins. Can hydrolyze ATP.</text>
</comment>
<dbReference type="SUPFAM" id="SSF52540">
    <property type="entry name" value="P-loop containing nucleoside triphosphate hydrolases"/>
    <property type="match status" value="1"/>
</dbReference>
<evidence type="ECO:0000256" key="2">
    <source>
        <dbReference type="ARBA" id="ARBA00022741"/>
    </source>
</evidence>
<dbReference type="GO" id="GO:0051539">
    <property type="term" value="F:4 iron, 4 sulfur cluster binding"/>
    <property type="evidence" value="ECO:0007669"/>
    <property type="project" value="TreeGrafter"/>
</dbReference>
<comment type="subunit">
    <text evidence="6">Homodimer.</text>
</comment>
<dbReference type="PANTHER" id="PTHR42961">
    <property type="entry name" value="IRON-SULFUR PROTEIN NUBPL"/>
    <property type="match status" value="1"/>
</dbReference>
<evidence type="ECO:0000256" key="6">
    <source>
        <dbReference type="HAMAP-Rule" id="MF_02040"/>
    </source>
</evidence>
<sequence length="390" mass="42390">MTIENIQNQLKVIVNPNTGKTLHEEGRIVEVKADQNELLFKYKRDGITPEQKRAIETLVVNIAAPTYSADKVTVLTISENSADVFAGKTFTKPETKAAPAAAAAQIKTGHGPVGQNKKHVAGAKKVIAVSSCKGGVGKSTVSVNLAFALKNLGLKVGLLDADIYGPSMPMLLNQRGAKPGATPEKKILPIDAYGIPFISFGLFINEKDPVIWRGPMLGGVLNQFLFDVAWEGLDYLIIDLPPGTGDMQLSMIQATDIDGAIVVSTPQEVAILDSKKGLNMFNQVKVPVLGMVENMSYFVPDDNTSKKYFIFGEGGVKKAAEELNVNLLAEIPLEIALREGSDQGKPYMNEKKYEGRPVWNAYMQLAKNINQCFNGEPQGESKGFFKRLFS</sequence>
<dbReference type="FunFam" id="3.40.50.300:FF:001119">
    <property type="entry name" value="Iron-sulfur cluster carrier protein"/>
    <property type="match status" value="1"/>
</dbReference>
<keyword evidence="3 6" id="KW-0067">ATP-binding</keyword>
<evidence type="ECO:0000313" key="7">
    <source>
        <dbReference type="EMBL" id="AUO00089.1"/>
    </source>
</evidence>
<keyword evidence="5 6" id="KW-0411">Iron-sulfur</keyword>
<dbReference type="PROSITE" id="PS01215">
    <property type="entry name" value="MRP"/>
    <property type="match status" value="1"/>
</dbReference>
<dbReference type="RefSeq" id="WP_102245376.1">
    <property type="nucleotide sequence ID" value="NZ_CP025704.1"/>
</dbReference>
<dbReference type="InterPro" id="IPR044304">
    <property type="entry name" value="NUBPL-like"/>
</dbReference>
<dbReference type="InterPro" id="IPR033756">
    <property type="entry name" value="YlxH/NBP35"/>
</dbReference>
<dbReference type="InterPro" id="IPR000808">
    <property type="entry name" value="Mrp-like_CS"/>
</dbReference>
<keyword evidence="8" id="KW-1185">Reference proteome</keyword>
<evidence type="ECO:0000256" key="3">
    <source>
        <dbReference type="ARBA" id="ARBA00022840"/>
    </source>
</evidence>
<dbReference type="AlphaFoldDB" id="A0A2K9NX44"/>
<dbReference type="HAMAP" id="MF_02040">
    <property type="entry name" value="Mrp_NBP35"/>
    <property type="match status" value="1"/>
</dbReference>
<dbReference type="InterPro" id="IPR019591">
    <property type="entry name" value="Mrp/NBP35_ATP-bd"/>
</dbReference>
<comment type="caution">
    <text evidence="6">Lacks conserved residue(s) required for the propagation of feature annotation.</text>
</comment>
<dbReference type="GO" id="GO:0046872">
    <property type="term" value="F:metal ion binding"/>
    <property type="evidence" value="ECO:0007669"/>
    <property type="project" value="UniProtKB-KW"/>
</dbReference>
<protein>
    <recommendedName>
        <fullName evidence="6">Iron-sulfur cluster carrier protein</fullName>
    </recommendedName>
</protein>
<dbReference type="GO" id="GO:0140663">
    <property type="term" value="F:ATP-dependent FeS chaperone activity"/>
    <property type="evidence" value="ECO:0007669"/>
    <property type="project" value="InterPro"/>
</dbReference>
<accession>A0A2K9NX44</accession>
<evidence type="ECO:0000256" key="1">
    <source>
        <dbReference type="ARBA" id="ARBA00022723"/>
    </source>
</evidence>
<dbReference type="OrthoDB" id="5290492at2"/>
<dbReference type="PANTHER" id="PTHR42961:SF2">
    <property type="entry name" value="IRON-SULFUR PROTEIN NUBPL"/>
    <property type="match status" value="1"/>
</dbReference>
<dbReference type="GO" id="GO:0005524">
    <property type="term" value="F:ATP binding"/>
    <property type="evidence" value="ECO:0007669"/>
    <property type="project" value="UniProtKB-UniRule"/>
</dbReference>
<dbReference type="KEGG" id="bsto:C0V70_18650"/>
<keyword evidence="1 6" id="KW-0479">Metal-binding</keyword>
<dbReference type="Proteomes" id="UP000235584">
    <property type="component" value="Chromosome"/>
</dbReference>
<dbReference type="Gene3D" id="3.40.50.300">
    <property type="entry name" value="P-loop containing nucleotide triphosphate hydrolases"/>
    <property type="match status" value="1"/>
</dbReference>
<dbReference type="InterPro" id="IPR027417">
    <property type="entry name" value="P-loop_NTPase"/>
</dbReference>
<evidence type="ECO:0000313" key="8">
    <source>
        <dbReference type="Proteomes" id="UP000235584"/>
    </source>
</evidence>
<reference evidence="7 8" key="1">
    <citation type="submission" date="2018-01" db="EMBL/GenBank/DDBJ databases">
        <title>Complete genome sequence of Bacteriovorax stolpii DSM12778.</title>
        <authorList>
            <person name="Tang B."/>
            <person name="Chang J."/>
        </authorList>
    </citation>
    <scope>NUCLEOTIDE SEQUENCE [LARGE SCALE GENOMIC DNA]</scope>
    <source>
        <strain evidence="7 8">DSM 12778</strain>
    </source>
</reference>
<dbReference type="CDD" id="cd02037">
    <property type="entry name" value="Mrp_NBP35"/>
    <property type="match status" value="1"/>
</dbReference>
<keyword evidence="4 6" id="KW-0408">Iron</keyword>
<organism evidence="7 8">
    <name type="scientific">Bacteriovorax stolpii</name>
    <name type="common">Bdellovibrio stolpii</name>
    <dbReference type="NCBI Taxonomy" id="960"/>
    <lineage>
        <taxon>Bacteria</taxon>
        <taxon>Pseudomonadati</taxon>
        <taxon>Bdellovibrionota</taxon>
        <taxon>Bacteriovoracia</taxon>
        <taxon>Bacteriovoracales</taxon>
        <taxon>Bacteriovoracaceae</taxon>
        <taxon>Bacteriovorax</taxon>
    </lineage>
</organism>
<dbReference type="GO" id="GO:0016887">
    <property type="term" value="F:ATP hydrolysis activity"/>
    <property type="evidence" value="ECO:0007669"/>
    <property type="project" value="UniProtKB-UniRule"/>
</dbReference>
<keyword evidence="2 6" id="KW-0547">Nucleotide-binding</keyword>
<name>A0A2K9NX44_BACTC</name>
<dbReference type="EMBL" id="CP025704">
    <property type="protein sequence ID" value="AUO00089.1"/>
    <property type="molecule type" value="Genomic_DNA"/>
</dbReference>
<keyword evidence="6" id="KW-0378">Hydrolase</keyword>
<evidence type="ECO:0000256" key="5">
    <source>
        <dbReference type="ARBA" id="ARBA00023014"/>
    </source>
</evidence>
<dbReference type="Pfam" id="PF10609">
    <property type="entry name" value="ParA"/>
    <property type="match status" value="1"/>
</dbReference>
<dbReference type="GO" id="GO:0016226">
    <property type="term" value="P:iron-sulfur cluster assembly"/>
    <property type="evidence" value="ECO:0007669"/>
    <property type="project" value="InterPro"/>
</dbReference>
<evidence type="ECO:0000256" key="4">
    <source>
        <dbReference type="ARBA" id="ARBA00023004"/>
    </source>
</evidence>
<proteinExistence type="inferred from homology"/>